<name>A0A7W8E1A0_9BRAD</name>
<dbReference type="EMBL" id="JACHIH010000054">
    <property type="protein sequence ID" value="MBB5049953.1"/>
    <property type="molecule type" value="Genomic_DNA"/>
</dbReference>
<gene>
    <name evidence="1" type="ORF">HNR60_004738</name>
</gene>
<keyword evidence="2" id="KW-1185">Reference proteome</keyword>
<dbReference type="InterPro" id="IPR036777">
    <property type="entry name" value="Channel_Tsx-like_sf"/>
</dbReference>
<evidence type="ECO:0000313" key="2">
    <source>
        <dbReference type="Proteomes" id="UP000542353"/>
    </source>
</evidence>
<sequence>MLLLSSIGAVAAADAADAPRKAPAPVVDVPFFSVNDNRLSYAYLPTATNPGGANAGRIEKHVFAFTHFDAWAYGTNFINLSYLRSNDLDPANPCPVVATGCTGRSDFFGQVRSTFGFNQIFDTRAFAFGALNNVSFEVGADLGTSNSYFASATNGFLAGVQFAFTLPYKGYINVAPVFFEAIDHNGFQQCGLVAPPCLTDGATRTDPTWRIETNYNMPLGFLPESLPLSISGYLTVTGPKGTQAAPLTVDRPSNAPTKVEILTEPIRLTLDASRMAWGPKYTHFLDVWVAYRYWQNKFGYDHVLSGSCTGRFSGSCTESSLYTGVTVKF</sequence>
<organism evidence="1 2">
    <name type="scientific">Rhodopseudomonas rhenobacensis</name>
    <dbReference type="NCBI Taxonomy" id="87461"/>
    <lineage>
        <taxon>Bacteria</taxon>
        <taxon>Pseudomonadati</taxon>
        <taxon>Pseudomonadota</taxon>
        <taxon>Alphaproteobacteria</taxon>
        <taxon>Hyphomicrobiales</taxon>
        <taxon>Nitrobacteraceae</taxon>
        <taxon>Rhodopseudomonas</taxon>
    </lineage>
</organism>
<dbReference type="Gene3D" id="2.40.230.20">
    <property type="entry name" value="Nucleoside-specific channel-forming protein, Tsx-like"/>
    <property type="match status" value="1"/>
</dbReference>
<evidence type="ECO:0000313" key="1">
    <source>
        <dbReference type="EMBL" id="MBB5049953.1"/>
    </source>
</evidence>
<comment type="caution">
    <text evidence="1">The sequence shown here is derived from an EMBL/GenBank/DDBJ whole genome shotgun (WGS) entry which is preliminary data.</text>
</comment>
<accession>A0A7W8E1A0</accession>
<dbReference type="AlphaFoldDB" id="A0A7W8E1A0"/>
<reference evidence="1 2" key="1">
    <citation type="submission" date="2020-08" db="EMBL/GenBank/DDBJ databases">
        <title>Genomic Encyclopedia of Type Strains, Phase IV (KMG-IV): sequencing the most valuable type-strain genomes for metagenomic binning, comparative biology and taxonomic classification.</title>
        <authorList>
            <person name="Goeker M."/>
        </authorList>
    </citation>
    <scope>NUCLEOTIDE SEQUENCE [LARGE SCALE GENOMIC DNA]</scope>
    <source>
        <strain evidence="1 2">DSM 12706</strain>
    </source>
</reference>
<proteinExistence type="predicted"/>
<dbReference type="GO" id="GO:0009279">
    <property type="term" value="C:cell outer membrane"/>
    <property type="evidence" value="ECO:0007669"/>
    <property type="project" value="InterPro"/>
</dbReference>
<dbReference type="Proteomes" id="UP000542353">
    <property type="component" value="Unassembled WGS sequence"/>
</dbReference>
<protein>
    <submittedName>
        <fullName evidence="1">Uncharacterized protein</fullName>
    </submittedName>
</protein>
<dbReference type="SUPFAM" id="SSF111364">
    <property type="entry name" value="Tsx-like channel"/>
    <property type="match status" value="1"/>
</dbReference>